<keyword evidence="2" id="KW-0732">Signal</keyword>
<dbReference type="Proteomes" id="UP000694397">
    <property type="component" value="Chromosome 13"/>
</dbReference>
<dbReference type="OrthoDB" id="8824963at2759"/>
<dbReference type="GeneID" id="114912126"/>
<dbReference type="RefSeq" id="XP_029113317.1">
    <property type="nucleotide sequence ID" value="XM_029257484.1"/>
</dbReference>
<evidence type="ECO:0000256" key="1">
    <source>
        <dbReference type="SAM" id="Phobius"/>
    </source>
</evidence>
<gene>
    <name evidence="3" type="primary">LOC114912126</name>
</gene>
<evidence type="ECO:0000313" key="3">
    <source>
        <dbReference type="Ensembl" id="ENSSFOP00015060598.1"/>
    </source>
</evidence>
<dbReference type="GeneTree" id="ENSGT00940000162696"/>
<keyword evidence="1" id="KW-1133">Transmembrane helix</keyword>
<evidence type="ECO:0000256" key="2">
    <source>
        <dbReference type="SAM" id="SignalP"/>
    </source>
</evidence>
<accession>A0A8C9U9M9</accession>
<evidence type="ECO:0000313" key="4">
    <source>
        <dbReference type="Proteomes" id="UP000694397"/>
    </source>
</evidence>
<dbReference type="KEGG" id="sfm:114912126"/>
<feature type="transmembrane region" description="Helical" evidence="1">
    <location>
        <begin position="202"/>
        <end position="223"/>
    </location>
</feature>
<feature type="chain" id="PRO_5034437720" evidence="2">
    <location>
        <begin position="21"/>
        <end position="249"/>
    </location>
</feature>
<reference evidence="3" key="2">
    <citation type="submission" date="2025-08" db="UniProtKB">
        <authorList>
            <consortium name="Ensembl"/>
        </authorList>
    </citation>
    <scope>IDENTIFICATION</scope>
</reference>
<protein>
    <submittedName>
        <fullName evidence="3">LRRN4 C-terminal-like protein</fullName>
    </submittedName>
</protein>
<organism evidence="3 4">
    <name type="scientific">Scleropages formosus</name>
    <name type="common">Asian bonytongue</name>
    <name type="synonym">Osteoglossum formosum</name>
    <dbReference type="NCBI Taxonomy" id="113540"/>
    <lineage>
        <taxon>Eukaryota</taxon>
        <taxon>Metazoa</taxon>
        <taxon>Chordata</taxon>
        <taxon>Craniata</taxon>
        <taxon>Vertebrata</taxon>
        <taxon>Euteleostomi</taxon>
        <taxon>Actinopterygii</taxon>
        <taxon>Neopterygii</taxon>
        <taxon>Teleostei</taxon>
        <taxon>Osteoglossocephala</taxon>
        <taxon>Osteoglossomorpha</taxon>
        <taxon>Osteoglossiformes</taxon>
        <taxon>Osteoglossidae</taxon>
        <taxon>Scleropages</taxon>
    </lineage>
</organism>
<dbReference type="Ensembl" id="ENSSFOT00015063894.1">
    <property type="protein sequence ID" value="ENSSFOP00015060598.1"/>
    <property type="gene ID" value="ENSSFOG00015029008.1"/>
</dbReference>
<reference evidence="3" key="3">
    <citation type="submission" date="2025-09" db="UniProtKB">
        <authorList>
            <consortium name="Ensembl"/>
        </authorList>
    </citation>
    <scope>IDENTIFICATION</scope>
</reference>
<sequence>MATLLLRSLLLLTLLQRNSANPLAAQKGNPGDTPHPTGRTRIIYRTVAPDDEYIYDETDESDPVPSQRPALTRELNPKLCDYDRCRDEQVPCELLSESSGCLCPGLSGPRVPPNPPELRSVVREGSAVVARWCSPASAVLHYRVTVRGGSPATFGERSRKGVLGQVEPGATVCVEALNAAGSSEKSCRAYEPPEDGDLALKAGLTGGALCLLLLLSLAAVLLWRRKARRKAESSSEGVGNPSYSKDGTM</sequence>
<feature type="signal peptide" evidence="2">
    <location>
        <begin position="1"/>
        <end position="20"/>
    </location>
</feature>
<keyword evidence="1" id="KW-0812">Transmembrane</keyword>
<name>A0A8C9U9M9_SCLFO</name>
<keyword evidence="1" id="KW-0472">Membrane</keyword>
<reference evidence="3 4" key="1">
    <citation type="submission" date="2019-04" db="EMBL/GenBank/DDBJ databases">
        <authorList>
            <consortium name="Wellcome Sanger Institute Data Sharing"/>
        </authorList>
    </citation>
    <scope>NUCLEOTIDE SEQUENCE [LARGE SCALE GENOMIC DNA]</scope>
</reference>
<dbReference type="AlphaFoldDB" id="A0A8C9U9M9"/>
<keyword evidence="4" id="KW-1185">Reference proteome</keyword>
<proteinExistence type="predicted"/>